<dbReference type="EMBL" id="LGKN01000004">
    <property type="protein sequence ID" value="KPL88560.1"/>
    <property type="molecule type" value="Genomic_DNA"/>
</dbReference>
<dbReference type="Proteomes" id="UP000037784">
    <property type="component" value="Unassembled WGS sequence"/>
</dbReference>
<gene>
    <name evidence="2" type="ORF">ARMA_1711</name>
    <name evidence="3" type="ORF">SE16_07265</name>
</gene>
<accession>A0A0M9UCT0</accession>
<reference evidence="2 4" key="1">
    <citation type="journal article" date="2015" name="Genome Announc.">
        <title>Draft Genome Sequence of a Heterotrophic Facultative Anaerobic Thermophilic Bacterium, Ardenticatena maritima Strain 110ST.</title>
        <authorList>
            <person name="Kawaichi S."/>
            <person name="Yoshida T."/>
            <person name="Sako Y."/>
            <person name="Nakamura R."/>
        </authorList>
    </citation>
    <scope>NUCLEOTIDE SEQUENCE [LARGE SCALE GENOMIC DNA]</scope>
    <source>
        <strain evidence="2 4">110S</strain>
    </source>
</reference>
<dbReference type="Pfam" id="PF24249">
    <property type="entry name" value="DUF7452"/>
    <property type="match status" value="3"/>
</dbReference>
<feature type="domain" description="DUF7452" evidence="1">
    <location>
        <begin position="114"/>
        <end position="226"/>
    </location>
</feature>
<feature type="domain" description="DUF7452" evidence="1">
    <location>
        <begin position="378"/>
        <end position="496"/>
    </location>
</feature>
<evidence type="ECO:0000313" key="5">
    <source>
        <dbReference type="Proteomes" id="UP000050502"/>
    </source>
</evidence>
<reference evidence="4" key="3">
    <citation type="submission" date="2015-08" db="EMBL/GenBank/DDBJ databases">
        <title>Draft Genome Sequence of a Heterotrophic Facultative Anaerobic Bacterium Ardenticatena maritima Strain 110S.</title>
        <authorList>
            <person name="Kawaichi S."/>
            <person name="Yoshida T."/>
            <person name="Sako Y."/>
            <person name="Nakamura R."/>
        </authorList>
    </citation>
    <scope>NUCLEOTIDE SEQUENCE [LARGE SCALE GENOMIC DNA]</scope>
    <source>
        <strain evidence="4">110S</strain>
    </source>
</reference>
<feature type="domain" description="DUF7452" evidence="1">
    <location>
        <begin position="505"/>
        <end position="593"/>
    </location>
</feature>
<dbReference type="OrthoDB" id="5945679at2"/>
<dbReference type="InterPro" id="IPR055875">
    <property type="entry name" value="DUF7452"/>
</dbReference>
<evidence type="ECO:0000313" key="2">
    <source>
        <dbReference type="EMBL" id="GAP63288.1"/>
    </source>
</evidence>
<comment type="caution">
    <text evidence="2">The sequence shown here is derived from an EMBL/GenBank/DDBJ whole genome shotgun (WGS) entry which is preliminary data.</text>
</comment>
<dbReference type="RefSeq" id="WP_054493145.1">
    <property type="nucleotide sequence ID" value="NZ_BBZA01000134.1"/>
</dbReference>
<proteinExistence type="predicted"/>
<evidence type="ECO:0000259" key="1">
    <source>
        <dbReference type="Pfam" id="PF24249"/>
    </source>
</evidence>
<dbReference type="Proteomes" id="UP000050502">
    <property type="component" value="Unassembled WGS sequence"/>
</dbReference>
<evidence type="ECO:0000313" key="4">
    <source>
        <dbReference type="Proteomes" id="UP000037784"/>
    </source>
</evidence>
<dbReference type="EMBL" id="BBZA01000134">
    <property type="protein sequence ID" value="GAP63288.1"/>
    <property type="molecule type" value="Genomic_DNA"/>
</dbReference>
<evidence type="ECO:0000313" key="3">
    <source>
        <dbReference type="EMBL" id="KPL88560.1"/>
    </source>
</evidence>
<name>A0A0M9UCT0_9CHLR</name>
<sequence>MLPFRLITVGFPRWPLLLLTMFTLLLLGAQRPPQEQPHIAAAPKASLSASAMPGVRFVHTSTDANRFSNSTLIDHPLLNNNPNAIFFVTQNWNPGGSTGLHHNHPIGVWYTGTQWAIFNEDLASMPAGADFNVFIPDSSLGAFVHSATASNIGCGLSQCTYIDHPSLNNNPNAVFFVTQNWNPGDTTGIYNSHYIGVWYDDAVEKWAIFNQDKDPMPDGADFNVLIADTATAFVHAATTSNIGCGSNQCTYIDHPAFNNNPNAIFYVTQNWNPGDTTGTYNDHAIGVWYDAALKKWAIFNQDLAAMPEGADFNILLPETKTSVFTHVATASTISCFSDHCTFIDHPLLNDNPNALFFVTPTWTANGADTFAYNDHPIGVYYSTSLKQWAIFNQDTESLSESAAFNVLIPPPGANVFVHTTTSANITNNSTYIDHPLLNNNPNAVVLVTPNWNPGGIGGQYHDHHVGIWYDDGPKQWAIFNEDQLTMAEGISFNVLVLNDLTSLPGANDAFTHTSAADTVANNWTNLDHPLTNKNPVAFVFTTLNWNPGGAATGKDHNHAVGVWYNSDITKQNWTIFNQDQSGMPTGVGFNVLVITLQSYLPLVIR</sequence>
<dbReference type="InParanoid" id="A0A0M9UCT0"/>
<reference evidence="3 5" key="2">
    <citation type="submission" date="2015-07" db="EMBL/GenBank/DDBJ databases">
        <title>Whole genome sequence of Ardenticatena maritima DSM 23922.</title>
        <authorList>
            <person name="Hemp J."/>
            <person name="Ward L.M."/>
            <person name="Pace L.A."/>
            <person name="Fischer W.W."/>
        </authorList>
    </citation>
    <scope>NUCLEOTIDE SEQUENCE [LARGE SCALE GENOMIC DNA]</scope>
    <source>
        <strain evidence="3 5">110S</strain>
    </source>
</reference>
<protein>
    <recommendedName>
        <fullName evidence="1">DUF7452 domain-containing protein</fullName>
    </recommendedName>
</protein>
<dbReference type="AlphaFoldDB" id="A0A0M9UCT0"/>
<organism evidence="2 4">
    <name type="scientific">Ardenticatena maritima</name>
    <dbReference type="NCBI Taxonomy" id="872965"/>
    <lineage>
        <taxon>Bacteria</taxon>
        <taxon>Bacillati</taxon>
        <taxon>Chloroflexota</taxon>
        <taxon>Ardenticatenia</taxon>
        <taxon>Ardenticatenales</taxon>
        <taxon>Ardenticatenaceae</taxon>
        <taxon>Ardenticatena</taxon>
    </lineage>
</organism>
<keyword evidence="4" id="KW-1185">Reference proteome</keyword>